<dbReference type="Proteomes" id="UP000593573">
    <property type="component" value="Unassembled WGS sequence"/>
</dbReference>
<organism evidence="1 2">
    <name type="scientific">Gossypium klotzschianum</name>
    <dbReference type="NCBI Taxonomy" id="34286"/>
    <lineage>
        <taxon>Eukaryota</taxon>
        <taxon>Viridiplantae</taxon>
        <taxon>Streptophyta</taxon>
        <taxon>Embryophyta</taxon>
        <taxon>Tracheophyta</taxon>
        <taxon>Spermatophyta</taxon>
        <taxon>Magnoliopsida</taxon>
        <taxon>eudicotyledons</taxon>
        <taxon>Gunneridae</taxon>
        <taxon>Pentapetalae</taxon>
        <taxon>rosids</taxon>
        <taxon>malvids</taxon>
        <taxon>Malvales</taxon>
        <taxon>Malvaceae</taxon>
        <taxon>Malvoideae</taxon>
        <taxon>Gossypium</taxon>
    </lineage>
</organism>
<reference evidence="1 2" key="1">
    <citation type="journal article" date="2019" name="Genome Biol. Evol.">
        <title>Insights into the evolution of the New World diploid cottons (Gossypium, subgenus Houzingenia) based on genome sequencing.</title>
        <authorList>
            <person name="Grover C.E."/>
            <person name="Arick M.A. 2nd"/>
            <person name="Thrash A."/>
            <person name="Conover J.L."/>
            <person name="Sanders W.S."/>
            <person name="Peterson D.G."/>
            <person name="Frelichowski J.E."/>
            <person name="Scheffler J.A."/>
            <person name="Scheffler B.E."/>
            <person name="Wendel J.F."/>
        </authorList>
    </citation>
    <scope>NUCLEOTIDE SEQUENCE [LARGE SCALE GENOMIC DNA]</scope>
    <source>
        <strain evidence="1">57</strain>
        <tissue evidence="1">Leaf</tissue>
    </source>
</reference>
<keyword evidence="2" id="KW-1185">Reference proteome</keyword>
<evidence type="ECO:0000313" key="2">
    <source>
        <dbReference type="Proteomes" id="UP000593573"/>
    </source>
</evidence>
<gene>
    <name evidence="1" type="ORF">Goklo_022258</name>
</gene>
<dbReference type="EMBL" id="JABFAB010000001">
    <property type="protein sequence ID" value="MBA0639211.1"/>
    <property type="molecule type" value="Genomic_DNA"/>
</dbReference>
<accession>A0A7J8TM58</accession>
<sequence>MEINLLDLNVKDTELLTMFTNPEGRPVHWSDG</sequence>
<dbReference type="AlphaFoldDB" id="A0A7J8TM58"/>
<protein>
    <submittedName>
        <fullName evidence="1">Uncharacterized protein</fullName>
    </submittedName>
</protein>
<proteinExistence type="predicted"/>
<feature type="non-terminal residue" evidence="1">
    <location>
        <position position="32"/>
    </location>
</feature>
<evidence type="ECO:0000313" key="1">
    <source>
        <dbReference type="EMBL" id="MBA0639211.1"/>
    </source>
</evidence>
<comment type="caution">
    <text evidence="1">The sequence shown here is derived from an EMBL/GenBank/DDBJ whole genome shotgun (WGS) entry which is preliminary data.</text>
</comment>
<name>A0A7J8TM58_9ROSI</name>